<dbReference type="InterPro" id="IPR007865">
    <property type="entry name" value="Aminopep_P_N"/>
</dbReference>
<keyword evidence="7" id="KW-0464">Manganese</keyword>
<dbReference type="RefSeq" id="WP_093940420.1">
    <property type="nucleotide sequence ID" value="NZ_CP022521.1"/>
</dbReference>
<evidence type="ECO:0000256" key="1">
    <source>
        <dbReference type="ARBA" id="ARBA00001424"/>
    </source>
</evidence>
<dbReference type="GO" id="GO:0005829">
    <property type="term" value="C:cytosol"/>
    <property type="evidence" value="ECO:0007669"/>
    <property type="project" value="TreeGrafter"/>
</dbReference>
<proteinExistence type="inferred from homology"/>
<keyword evidence="9" id="KW-0645">Protease</keyword>
<accession>A0A221VZR5</accession>
<dbReference type="PANTHER" id="PTHR43226">
    <property type="entry name" value="XAA-PRO AMINOPEPTIDASE 3"/>
    <property type="match status" value="1"/>
</dbReference>
<dbReference type="Gene3D" id="3.90.230.10">
    <property type="entry name" value="Creatinase/methionine aminopeptidase superfamily"/>
    <property type="match status" value="1"/>
</dbReference>
<dbReference type="EC" id="3.4.11.9" evidence="4"/>
<dbReference type="InterPro" id="IPR052433">
    <property type="entry name" value="X-Pro_dipept-like"/>
</dbReference>
<dbReference type="Gene3D" id="3.40.350.10">
    <property type="entry name" value="Creatinase/prolidase N-terminal domain"/>
    <property type="match status" value="1"/>
</dbReference>
<gene>
    <name evidence="9" type="primary">pepPI</name>
    <name evidence="9" type="ORF">AHOG_05690</name>
</gene>
<dbReference type="CDD" id="cd01087">
    <property type="entry name" value="Prolidase"/>
    <property type="match status" value="1"/>
</dbReference>
<evidence type="ECO:0000256" key="3">
    <source>
        <dbReference type="ARBA" id="ARBA00008766"/>
    </source>
</evidence>
<dbReference type="InterPro" id="IPR000994">
    <property type="entry name" value="Pept_M24"/>
</dbReference>
<feature type="domain" description="Aminopeptidase P N-terminal" evidence="8">
    <location>
        <begin position="37"/>
        <end position="174"/>
    </location>
</feature>
<evidence type="ECO:0000259" key="8">
    <source>
        <dbReference type="SMART" id="SM01011"/>
    </source>
</evidence>
<dbReference type="InterPro" id="IPR036005">
    <property type="entry name" value="Creatinase/aminopeptidase-like"/>
</dbReference>
<dbReference type="GO" id="GO:0006508">
    <property type="term" value="P:proteolysis"/>
    <property type="evidence" value="ECO:0007669"/>
    <property type="project" value="TreeGrafter"/>
</dbReference>
<evidence type="ECO:0000256" key="4">
    <source>
        <dbReference type="ARBA" id="ARBA00012574"/>
    </source>
</evidence>
<dbReference type="InterPro" id="IPR029149">
    <property type="entry name" value="Creatin/AminoP/Spt16_N"/>
</dbReference>
<dbReference type="GO" id="GO:0030145">
    <property type="term" value="F:manganese ion binding"/>
    <property type="evidence" value="ECO:0007669"/>
    <property type="project" value="InterPro"/>
</dbReference>
<comment type="similarity">
    <text evidence="3">Belongs to the peptidase M24B family.</text>
</comment>
<dbReference type="SMART" id="SM01011">
    <property type="entry name" value="AMP_N"/>
    <property type="match status" value="1"/>
</dbReference>
<dbReference type="EMBL" id="CP022521">
    <property type="protein sequence ID" value="ASO18791.1"/>
    <property type="molecule type" value="Genomic_DNA"/>
</dbReference>
<keyword evidence="10" id="KW-1185">Reference proteome</keyword>
<keyword evidence="5" id="KW-0479">Metal-binding</keyword>
<dbReference type="KEGG" id="ahg:AHOG_05690"/>
<name>A0A221VZR5_9PSEU</name>
<dbReference type="SUPFAM" id="SSF55920">
    <property type="entry name" value="Creatinase/aminopeptidase"/>
    <property type="match status" value="1"/>
</dbReference>
<dbReference type="PANTHER" id="PTHR43226:SF4">
    <property type="entry name" value="XAA-PRO AMINOPEPTIDASE 3"/>
    <property type="match status" value="1"/>
</dbReference>
<keyword evidence="9" id="KW-0031">Aminopeptidase</keyword>
<evidence type="ECO:0000256" key="2">
    <source>
        <dbReference type="ARBA" id="ARBA00001936"/>
    </source>
</evidence>
<dbReference type="Pfam" id="PF00557">
    <property type="entry name" value="Peptidase_M24"/>
    <property type="match status" value="1"/>
</dbReference>
<dbReference type="Proteomes" id="UP000204221">
    <property type="component" value="Chromosome"/>
</dbReference>
<comment type="catalytic activity">
    <reaction evidence="1">
        <text>Release of any N-terminal amino acid, including proline, that is linked to proline, even from a dipeptide or tripeptide.</text>
        <dbReference type="EC" id="3.4.11.9"/>
    </reaction>
</comment>
<organism evidence="9 10">
    <name type="scientific">Actinoalloteichus hoggarensis</name>
    <dbReference type="NCBI Taxonomy" id="1470176"/>
    <lineage>
        <taxon>Bacteria</taxon>
        <taxon>Bacillati</taxon>
        <taxon>Actinomycetota</taxon>
        <taxon>Actinomycetes</taxon>
        <taxon>Pseudonocardiales</taxon>
        <taxon>Pseudonocardiaceae</taxon>
        <taxon>Actinoalloteichus</taxon>
    </lineage>
</organism>
<protein>
    <recommendedName>
        <fullName evidence="4">Xaa-Pro aminopeptidase</fullName>
        <ecNumber evidence="4">3.4.11.9</ecNumber>
    </recommendedName>
</protein>
<evidence type="ECO:0000256" key="7">
    <source>
        <dbReference type="ARBA" id="ARBA00023211"/>
    </source>
</evidence>
<evidence type="ECO:0000313" key="10">
    <source>
        <dbReference type="Proteomes" id="UP000204221"/>
    </source>
</evidence>
<dbReference type="SUPFAM" id="SSF53092">
    <property type="entry name" value="Creatinase/prolidase N-terminal domain"/>
    <property type="match status" value="1"/>
</dbReference>
<dbReference type="Pfam" id="PF05195">
    <property type="entry name" value="AMP_N"/>
    <property type="match status" value="1"/>
</dbReference>
<comment type="cofactor">
    <cofactor evidence="2">
        <name>Mn(2+)</name>
        <dbReference type="ChEBI" id="CHEBI:29035"/>
    </cofactor>
</comment>
<sequence length="467" mass="50269">MARKRVRLSEAAGFLGDIRTGWSSTPTRPELPAGTAAASAEHRRRLVEELPGRRLALAAGRAPMRANDTYHEFRPDSDFVWLTGCDAEGAVLVITPTADGHDAVLYLNEPAGPETTDFFADPHHGALWNGPQPGLAEWSEALGLTCLPLDRLASALRGMSPPTLVATGVDPLLDALADGRGGGELRRACSELRRIKDDWEIGQLRGAVDATIAAFGDVAAELPRAIEGGGERWLQGTFDRSARSAGNGPGYGTIVASGPHAPVLHWVRCDGVVRPDHLVLVDAGVEMRSCYTADVTRTFPAGGRFTDAQRRVYDLVVAAHLAAIEEVRPGRDYLAFHDTALRVLAEGLHDWGLLSVSVDEAMDPAGQQHRRFIVCGIGHYLGIDVHDSPNARPSAYHDGTLAERMVLTVEPGLYFHPDDTSVPPELRGIGVRVEDDLLVTAGAPENLSAELPVHAADVERWVLDHQS</sequence>
<keyword evidence="6 9" id="KW-0378">Hydrolase</keyword>
<evidence type="ECO:0000256" key="6">
    <source>
        <dbReference type="ARBA" id="ARBA00022801"/>
    </source>
</evidence>
<reference evidence="9 10" key="1">
    <citation type="submission" date="2017-07" db="EMBL/GenBank/DDBJ databases">
        <title>Complete genome sequence of Actinoalloteichus hoggarensis DSM 45943, type strain of Actinoalloteichus hoggarensis.</title>
        <authorList>
            <person name="Ruckert C."/>
            <person name="Nouioui I."/>
            <person name="Willmese J."/>
            <person name="van Wezel G."/>
            <person name="Klenk H.-P."/>
            <person name="Kalinowski J."/>
            <person name="Zotchev S.B."/>
        </authorList>
    </citation>
    <scope>NUCLEOTIDE SEQUENCE [LARGE SCALE GENOMIC DNA]</scope>
    <source>
        <strain evidence="9 10">DSM 45943</strain>
    </source>
</reference>
<evidence type="ECO:0000256" key="5">
    <source>
        <dbReference type="ARBA" id="ARBA00022723"/>
    </source>
</evidence>
<evidence type="ECO:0000313" key="9">
    <source>
        <dbReference type="EMBL" id="ASO18791.1"/>
    </source>
</evidence>
<dbReference type="AlphaFoldDB" id="A0A221VZR5"/>
<dbReference type="OrthoDB" id="9806388at2"/>
<dbReference type="GO" id="GO:0070006">
    <property type="term" value="F:metalloaminopeptidase activity"/>
    <property type="evidence" value="ECO:0007669"/>
    <property type="project" value="InterPro"/>
</dbReference>